<feature type="transmembrane region" description="Helical" evidence="1">
    <location>
        <begin position="276"/>
        <end position="297"/>
    </location>
</feature>
<comment type="caution">
    <text evidence="2">The sequence shown here is derived from an EMBL/GenBank/DDBJ whole genome shotgun (WGS) entry which is preliminary data.</text>
</comment>
<feature type="transmembrane region" description="Helical" evidence="1">
    <location>
        <begin position="51"/>
        <end position="75"/>
    </location>
</feature>
<feature type="transmembrane region" description="Helical" evidence="1">
    <location>
        <begin position="26"/>
        <end position="45"/>
    </location>
</feature>
<evidence type="ECO:0000313" key="3">
    <source>
        <dbReference type="Proteomes" id="UP001321580"/>
    </source>
</evidence>
<feature type="transmembrane region" description="Helical" evidence="1">
    <location>
        <begin position="303"/>
        <end position="319"/>
    </location>
</feature>
<dbReference type="RefSeq" id="WP_283211595.1">
    <property type="nucleotide sequence ID" value="NZ_JASGBI010000001.1"/>
</dbReference>
<evidence type="ECO:0000313" key="2">
    <source>
        <dbReference type="EMBL" id="MDI9238111.1"/>
    </source>
</evidence>
<protein>
    <recommendedName>
        <fullName evidence="4">ABC transporter permease</fullName>
    </recommendedName>
</protein>
<feature type="transmembrane region" description="Helical" evidence="1">
    <location>
        <begin position="223"/>
        <end position="243"/>
    </location>
</feature>
<sequence length="327" mass="35189">MRMGLPTLHPWFDQYRRTLLRTRPSVGEGVAWTAALVAAVAVLALTGASSAILRLLAALPVPGAIFATLIVATLASRQLSLLAMELRTGWLAALPISSTRTRGAIFVVAIAHLLIGLGTWCALAACAWIDARDFVPASFAPYATGLVAGLGIALWRATRRERALAVPRAGRREPTFVLTTPMPLGAVLHWQRRAVVLQWRLGQGGHFWLVGAMLVLLPDRMGLTLAAGVLLMVVPWLWASLALRVSLRTVVEALELLRATPVDAAAARKAMARYPLIALTCATTTALLGNLLLGFSWIRMLEWATALAVVCAPAAWRMAHAMRNTHA</sequence>
<keyword evidence="1" id="KW-0812">Transmembrane</keyword>
<proteinExistence type="predicted"/>
<feature type="transmembrane region" description="Helical" evidence="1">
    <location>
        <begin position="199"/>
        <end position="217"/>
    </location>
</feature>
<gene>
    <name evidence="2" type="ORF">QLQ15_04210</name>
</gene>
<keyword evidence="3" id="KW-1185">Reference proteome</keyword>
<keyword evidence="1" id="KW-0472">Membrane</keyword>
<keyword evidence="1" id="KW-1133">Transmembrane helix</keyword>
<dbReference type="Proteomes" id="UP001321580">
    <property type="component" value="Unassembled WGS sequence"/>
</dbReference>
<dbReference type="EMBL" id="JASGBI010000001">
    <property type="protein sequence ID" value="MDI9238111.1"/>
    <property type="molecule type" value="Genomic_DNA"/>
</dbReference>
<feature type="transmembrane region" description="Helical" evidence="1">
    <location>
        <begin position="104"/>
        <end position="129"/>
    </location>
</feature>
<organism evidence="2 3">
    <name type="scientific">Lysobacter stagni</name>
    <dbReference type="NCBI Taxonomy" id="3045172"/>
    <lineage>
        <taxon>Bacteria</taxon>
        <taxon>Pseudomonadati</taxon>
        <taxon>Pseudomonadota</taxon>
        <taxon>Gammaproteobacteria</taxon>
        <taxon>Lysobacterales</taxon>
        <taxon>Lysobacteraceae</taxon>
        <taxon>Lysobacter</taxon>
    </lineage>
</organism>
<name>A0ABT6XDH2_9GAMM</name>
<evidence type="ECO:0000256" key="1">
    <source>
        <dbReference type="SAM" id="Phobius"/>
    </source>
</evidence>
<feature type="transmembrane region" description="Helical" evidence="1">
    <location>
        <begin position="135"/>
        <end position="155"/>
    </location>
</feature>
<evidence type="ECO:0008006" key="4">
    <source>
        <dbReference type="Google" id="ProtNLM"/>
    </source>
</evidence>
<reference evidence="2 3" key="1">
    <citation type="submission" date="2023-05" db="EMBL/GenBank/DDBJ databases">
        <title>Lysobacter sp. strain LF1 Genome sequencing and assembly.</title>
        <authorList>
            <person name="Jung Y."/>
        </authorList>
    </citation>
    <scope>NUCLEOTIDE SEQUENCE [LARGE SCALE GENOMIC DNA]</scope>
    <source>
        <strain evidence="2 3">LF1</strain>
    </source>
</reference>
<accession>A0ABT6XDH2</accession>